<gene>
    <name evidence="2" type="ORF">Pla52n_46490</name>
</gene>
<dbReference type="RefSeq" id="WP_197454842.1">
    <property type="nucleotide sequence ID" value="NZ_CP151726.1"/>
</dbReference>
<dbReference type="InterPro" id="IPR027417">
    <property type="entry name" value="P-loop_NTPase"/>
</dbReference>
<accession>A0A5C6AMN4</accession>
<dbReference type="PANTHER" id="PTHR12788">
    <property type="entry name" value="PROTEIN-TYROSINE SULFOTRANSFERASE 2"/>
    <property type="match status" value="1"/>
</dbReference>
<dbReference type="InterPro" id="IPR026634">
    <property type="entry name" value="TPST-like"/>
</dbReference>
<sequence>MTESEISVHVSQPTPVFVLGCPRSGTTLVGGLLGETQWGAAVETQFILKYFTIASKMNLNDRSDFQRLVKSIVAERAVKQWGIQWDIEQLFESTEHRNYAGLVNRICQTRSDQMGVTSWADKTPHYCLSLSRIVSLREMFPLAKFVFVIRDGRDVANSLLQKPWGPNNVYQCAEYWRACCESLMEAMRLCPDDCRLIRYEQLLQHPESSLRELFKFLDVPDPDSMAAKSAPLMDGSKVGQWKRRMSARQVAVFEKTAGNLLAANGYETLHKQKPIGYGSQMAYRIHDRCKWLAFMFRQNVVDTIKIRFFGKQPFAE</sequence>
<evidence type="ECO:0000256" key="1">
    <source>
        <dbReference type="ARBA" id="ARBA00022679"/>
    </source>
</evidence>
<protein>
    <submittedName>
        <fullName evidence="2">Sulfotransferase domain protein</fullName>
    </submittedName>
</protein>
<organism evidence="2 3">
    <name type="scientific">Stieleria varia</name>
    <dbReference type="NCBI Taxonomy" id="2528005"/>
    <lineage>
        <taxon>Bacteria</taxon>
        <taxon>Pseudomonadati</taxon>
        <taxon>Planctomycetota</taxon>
        <taxon>Planctomycetia</taxon>
        <taxon>Pirellulales</taxon>
        <taxon>Pirellulaceae</taxon>
        <taxon>Stieleria</taxon>
    </lineage>
</organism>
<name>A0A5C6AMN4_9BACT</name>
<comment type="caution">
    <text evidence="2">The sequence shown here is derived from an EMBL/GenBank/DDBJ whole genome shotgun (WGS) entry which is preliminary data.</text>
</comment>
<dbReference type="GO" id="GO:0008476">
    <property type="term" value="F:protein-tyrosine sulfotransferase activity"/>
    <property type="evidence" value="ECO:0007669"/>
    <property type="project" value="InterPro"/>
</dbReference>
<dbReference type="Proteomes" id="UP000320176">
    <property type="component" value="Unassembled WGS sequence"/>
</dbReference>
<dbReference type="AlphaFoldDB" id="A0A5C6AMN4"/>
<evidence type="ECO:0000313" key="3">
    <source>
        <dbReference type="Proteomes" id="UP000320176"/>
    </source>
</evidence>
<keyword evidence="3" id="KW-1185">Reference proteome</keyword>
<dbReference type="PANTHER" id="PTHR12788:SF10">
    <property type="entry name" value="PROTEIN-TYROSINE SULFOTRANSFERASE"/>
    <property type="match status" value="1"/>
</dbReference>
<reference evidence="2 3" key="1">
    <citation type="submission" date="2019-02" db="EMBL/GenBank/DDBJ databases">
        <title>Deep-cultivation of Planctomycetes and their phenomic and genomic characterization uncovers novel biology.</title>
        <authorList>
            <person name="Wiegand S."/>
            <person name="Jogler M."/>
            <person name="Boedeker C."/>
            <person name="Pinto D."/>
            <person name="Vollmers J."/>
            <person name="Rivas-Marin E."/>
            <person name="Kohn T."/>
            <person name="Peeters S.H."/>
            <person name="Heuer A."/>
            <person name="Rast P."/>
            <person name="Oberbeckmann S."/>
            <person name="Bunk B."/>
            <person name="Jeske O."/>
            <person name="Meyerdierks A."/>
            <person name="Storesund J.E."/>
            <person name="Kallscheuer N."/>
            <person name="Luecker S."/>
            <person name="Lage O.M."/>
            <person name="Pohl T."/>
            <person name="Merkel B.J."/>
            <person name="Hornburger P."/>
            <person name="Mueller R.-W."/>
            <person name="Bruemmer F."/>
            <person name="Labrenz M."/>
            <person name="Spormann A.M."/>
            <person name="Op Den Camp H."/>
            <person name="Overmann J."/>
            <person name="Amann R."/>
            <person name="Jetten M.S.M."/>
            <person name="Mascher T."/>
            <person name="Medema M.H."/>
            <person name="Devos D.P."/>
            <person name="Kaster A.-K."/>
            <person name="Ovreas L."/>
            <person name="Rohde M."/>
            <person name="Galperin M.Y."/>
            <person name="Jogler C."/>
        </authorList>
    </citation>
    <scope>NUCLEOTIDE SEQUENCE [LARGE SCALE GENOMIC DNA]</scope>
    <source>
        <strain evidence="2 3">Pla52n</strain>
    </source>
</reference>
<evidence type="ECO:0000313" key="2">
    <source>
        <dbReference type="EMBL" id="TWU01275.1"/>
    </source>
</evidence>
<dbReference type="Pfam" id="PF13469">
    <property type="entry name" value="Sulfotransfer_3"/>
    <property type="match status" value="1"/>
</dbReference>
<dbReference type="SUPFAM" id="SSF52540">
    <property type="entry name" value="P-loop containing nucleoside triphosphate hydrolases"/>
    <property type="match status" value="1"/>
</dbReference>
<proteinExistence type="predicted"/>
<keyword evidence="1 2" id="KW-0808">Transferase</keyword>
<dbReference type="Gene3D" id="3.40.50.300">
    <property type="entry name" value="P-loop containing nucleotide triphosphate hydrolases"/>
    <property type="match status" value="1"/>
</dbReference>
<dbReference type="EMBL" id="SJPN01000005">
    <property type="protein sequence ID" value="TWU01275.1"/>
    <property type="molecule type" value="Genomic_DNA"/>
</dbReference>